<evidence type="ECO:0000259" key="1">
    <source>
        <dbReference type="PROSITE" id="PS50041"/>
    </source>
</evidence>
<gene>
    <name evidence="2" type="primary">MRC1</name>
    <name evidence="2" type="ORF">AWC38_SpisGene20585</name>
</gene>
<accession>A0A2B4REH2</accession>
<dbReference type="EMBL" id="LSMT01000673">
    <property type="protein sequence ID" value="PFX15209.1"/>
    <property type="molecule type" value="Genomic_DNA"/>
</dbReference>
<dbReference type="InterPro" id="IPR050111">
    <property type="entry name" value="C-type_lectin/snaclec_domain"/>
</dbReference>
<dbReference type="OrthoDB" id="5987576at2759"/>
<dbReference type="Proteomes" id="UP000225706">
    <property type="component" value="Unassembled WGS sequence"/>
</dbReference>
<dbReference type="SUPFAM" id="SSF56436">
    <property type="entry name" value="C-type lectin-like"/>
    <property type="match status" value="2"/>
</dbReference>
<dbReference type="AlphaFoldDB" id="A0A2B4REH2"/>
<sequence>MNYDRKKTEQFYSIEQKYRTFAAKVQQKWCPSGWFRLKSSCVFIGKNPVRLDLNDEDGVTLWRKAREKCNEKGADLMIVRDKADLNGLLSMYYETRVILRRPLFLGSREYFNPRWKWLDGTEVDSALWGNGEPKTVHGRCGVVEDFRKRWFDRSCGWWLAVRPCNKIRRAYICESPLTNRTCQKGFSVVEDRCYKIVTTPRLIWEDAQWDCSTQNSTLAVINTKEKLESVASLLVTVKWPSSFFVGLVRNLSSWSWLDGASVDASLFQAGYPKIRNDEENCIVFSGYTPDITNAGCNSAYSYACQSAQPVIANVAFGSVTDHSSLATGSNSSFAVDDNLTTCFFSEVEERPWLEIKLGKRFYIYKVTIKNSENTSIPGPLTVSILSRNRSDESTSSVCSKRGNSSYLEYQCIPPVKGDTLYIKGSKLDTALAL</sequence>
<reference evidence="3" key="1">
    <citation type="journal article" date="2017" name="bioRxiv">
        <title>Comparative analysis of the genomes of Stylophora pistillata and Acropora digitifera provides evidence for extensive differences between species of corals.</title>
        <authorList>
            <person name="Voolstra C.R."/>
            <person name="Li Y."/>
            <person name="Liew Y.J."/>
            <person name="Baumgarten S."/>
            <person name="Zoccola D."/>
            <person name="Flot J.-F."/>
            <person name="Tambutte S."/>
            <person name="Allemand D."/>
            <person name="Aranda M."/>
        </authorList>
    </citation>
    <scope>NUCLEOTIDE SEQUENCE [LARGE SCALE GENOMIC DNA]</scope>
</reference>
<protein>
    <submittedName>
        <fullName evidence="2">Macrophage mannose receptor 1</fullName>
    </submittedName>
</protein>
<feature type="domain" description="C-type lectin" evidence="1">
    <location>
        <begin position="62"/>
        <end position="155"/>
    </location>
</feature>
<name>A0A2B4REH2_STYPI</name>
<keyword evidence="3" id="KW-1185">Reference proteome</keyword>
<dbReference type="CDD" id="cd00037">
    <property type="entry name" value="CLECT"/>
    <property type="match status" value="1"/>
</dbReference>
<feature type="domain" description="C-type lectin" evidence="1">
    <location>
        <begin position="189"/>
        <end position="305"/>
    </location>
</feature>
<dbReference type="InterPro" id="IPR008979">
    <property type="entry name" value="Galactose-bd-like_sf"/>
</dbReference>
<dbReference type="InterPro" id="IPR016187">
    <property type="entry name" value="CTDL_fold"/>
</dbReference>
<comment type="caution">
    <text evidence="2">The sequence shown here is derived from an EMBL/GenBank/DDBJ whole genome shotgun (WGS) entry which is preliminary data.</text>
</comment>
<organism evidence="2 3">
    <name type="scientific">Stylophora pistillata</name>
    <name type="common">Smooth cauliflower coral</name>
    <dbReference type="NCBI Taxonomy" id="50429"/>
    <lineage>
        <taxon>Eukaryota</taxon>
        <taxon>Metazoa</taxon>
        <taxon>Cnidaria</taxon>
        <taxon>Anthozoa</taxon>
        <taxon>Hexacorallia</taxon>
        <taxon>Scleractinia</taxon>
        <taxon>Astrocoeniina</taxon>
        <taxon>Pocilloporidae</taxon>
        <taxon>Stylophora</taxon>
    </lineage>
</organism>
<dbReference type="SUPFAM" id="SSF49785">
    <property type="entry name" value="Galactose-binding domain-like"/>
    <property type="match status" value="1"/>
</dbReference>
<dbReference type="Gene3D" id="2.60.120.260">
    <property type="entry name" value="Galactose-binding domain-like"/>
    <property type="match status" value="1"/>
</dbReference>
<dbReference type="PROSITE" id="PS50041">
    <property type="entry name" value="C_TYPE_LECTIN_2"/>
    <property type="match status" value="2"/>
</dbReference>
<dbReference type="InterPro" id="IPR001304">
    <property type="entry name" value="C-type_lectin-like"/>
</dbReference>
<evidence type="ECO:0000313" key="3">
    <source>
        <dbReference type="Proteomes" id="UP000225706"/>
    </source>
</evidence>
<dbReference type="Gene3D" id="3.10.100.10">
    <property type="entry name" value="Mannose-Binding Protein A, subunit A"/>
    <property type="match status" value="2"/>
</dbReference>
<evidence type="ECO:0000313" key="2">
    <source>
        <dbReference type="EMBL" id="PFX15209.1"/>
    </source>
</evidence>
<proteinExistence type="predicted"/>
<dbReference type="Pfam" id="PF00059">
    <property type="entry name" value="Lectin_C"/>
    <property type="match status" value="2"/>
</dbReference>
<dbReference type="PANTHER" id="PTHR22803">
    <property type="entry name" value="MANNOSE, PHOSPHOLIPASE, LECTIN RECEPTOR RELATED"/>
    <property type="match status" value="1"/>
</dbReference>
<keyword evidence="2" id="KW-0675">Receptor</keyword>
<dbReference type="InterPro" id="IPR016186">
    <property type="entry name" value="C-type_lectin-like/link_sf"/>
</dbReference>
<dbReference type="SMART" id="SM00034">
    <property type="entry name" value="CLECT"/>
    <property type="match status" value="2"/>
</dbReference>